<evidence type="ECO:0000313" key="3">
    <source>
        <dbReference type="Proteomes" id="UP000064967"/>
    </source>
</evidence>
<reference evidence="2 3" key="1">
    <citation type="submission" date="2015-08" db="EMBL/GenBank/DDBJ databases">
        <authorList>
            <person name="Babu N.S."/>
            <person name="Beckwith C.J."/>
            <person name="Beseler K.G."/>
            <person name="Brison A."/>
            <person name="Carone J.V."/>
            <person name="Caskin T.P."/>
            <person name="Diamond M."/>
            <person name="Durham M.E."/>
            <person name="Foxe J.M."/>
            <person name="Go M."/>
            <person name="Henderson B.A."/>
            <person name="Jones I.B."/>
            <person name="McGettigan J.A."/>
            <person name="Micheletti S.J."/>
            <person name="Nasrallah M.E."/>
            <person name="Ortiz D."/>
            <person name="Piller C.R."/>
            <person name="Privatt S.R."/>
            <person name="Schneider S.L."/>
            <person name="Sharp S."/>
            <person name="Smith T.C."/>
            <person name="Stanton J.D."/>
            <person name="Ullery H.E."/>
            <person name="Wilson R.J."/>
            <person name="Serrano M.G."/>
            <person name="Buck G."/>
            <person name="Lee V."/>
            <person name="Wang Y."/>
            <person name="Carvalho R."/>
            <person name="Voegtly L."/>
            <person name="Shi R."/>
            <person name="Duckworth R."/>
            <person name="Johnson A."/>
            <person name="Loviza R."/>
            <person name="Walstead R."/>
            <person name="Shah Z."/>
            <person name="Kiflezghi M."/>
            <person name="Wade K."/>
            <person name="Ball S.L."/>
            <person name="Bradley K.W."/>
            <person name="Asai D.J."/>
            <person name="Bowman C.A."/>
            <person name="Russell D.A."/>
            <person name="Pope W.H."/>
            <person name="Jacobs-Sera D."/>
            <person name="Hendrix R.W."/>
            <person name="Hatfull G.F."/>
        </authorList>
    </citation>
    <scope>NUCLEOTIDE SEQUENCE [LARGE SCALE GENOMIC DNA]</scope>
    <source>
        <strain evidence="2 3">DSM 27648</strain>
    </source>
</reference>
<feature type="chain" id="PRO_5005466800" description="Lipoprotein" evidence="1">
    <location>
        <begin position="34"/>
        <end position="377"/>
    </location>
</feature>
<organism evidence="2 3">
    <name type="scientific">Labilithrix luteola</name>
    <dbReference type="NCBI Taxonomy" id="1391654"/>
    <lineage>
        <taxon>Bacteria</taxon>
        <taxon>Pseudomonadati</taxon>
        <taxon>Myxococcota</taxon>
        <taxon>Polyangia</taxon>
        <taxon>Polyangiales</taxon>
        <taxon>Labilitrichaceae</taxon>
        <taxon>Labilithrix</taxon>
    </lineage>
</organism>
<accession>A0A0K1Q8P5</accession>
<sequence>MKAPVSRVSRFLVSGFAALAGLMLAVGCSSSNSAPLADAGTATTTSTTCEGAPDLAKDDYCASCSFAANASPTTCKVPRTINACCAFVQPPSQEVVRSTGLYRYSSNDPALQLGCLDTPAALGTPKPITLTGFVRLFSSGNDSAGVKIEVFKEGTDGALGDLVGTPVTTTDSDAFLQPKPDWLKKCPAGGCTFRAFKYEGVPTETPLIVKTSDAKGGTDWSPLYDYNVFFSNDQVGASNEFSYEPQAVAATDINTVASAAGGFTVRPDKGVLAGEVHDCGDVRVSGAMVDTDTAHEGDVFYFGENEADPLPDRQRASAGTSRLGLFGTLNIPTGTPIRVRAIGTVNGQTMLLGSHTVQAFPGAVTALSFRGRRPWQK</sequence>
<dbReference type="STRING" id="1391654.AKJ09_08767"/>
<evidence type="ECO:0008006" key="4">
    <source>
        <dbReference type="Google" id="ProtNLM"/>
    </source>
</evidence>
<evidence type="ECO:0000256" key="1">
    <source>
        <dbReference type="SAM" id="SignalP"/>
    </source>
</evidence>
<dbReference type="EMBL" id="CP012333">
    <property type="protein sequence ID" value="AKV02104.1"/>
    <property type="molecule type" value="Genomic_DNA"/>
</dbReference>
<feature type="signal peptide" evidence="1">
    <location>
        <begin position="1"/>
        <end position="33"/>
    </location>
</feature>
<keyword evidence="1" id="KW-0732">Signal</keyword>
<protein>
    <recommendedName>
        <fullName evidence="4">Lipoprotein</fullName>
    </recommendedName>
</protein>
<dbReference type="KEGG" id="llu:AKJ09_08767"/>
<dbReference type="RefSeq" id="WP_169928242.1">
    <property type="nucleotide sequence ID" value="NZ_CP012333.1"/>
</dbReference>
<name>A0A0K1Q8P5_9BACT</name>
<keyword evidence="3" id="KW-1185">Reference proteome</keyword>
<dbReference type="Proteomes" id="UP000064967">
    <property type="component" value="Chromosome"/>
</dbReference>
<gene>
    <name evidence="2" type="ORF">AKJ09_08767</name>
</gene>
<dbReference type="PROSITE" id="PS51257">
    <property type="entry name" value="PROKAR_LIPOPROTEIN"/>
    <property type="match status" value="1"/>
</dbReference>
<evidence type="ECO:0000313" key="2">
    <source>
        <dbReference type="EMBL" id="AKV02104.1"/>
    </source>
</evidence>
<dbReference type="AlphaFoldDB" id="A0A0K1Q8P5"/>
<proteinExistence type="predicted"/>